<feature type="transmembrane region" description="Helical" evidence="1">
    <location>
        <begin position="304"/>
        <end position="321"/>
    </location>
</feature>
<comment type="caution">
    <text evidence="2">The sequence shown here is derived from an EMBL/GenBank/DDBJ whole genome shotgun (WGS) entry which is preliminary data.</text>
</comment>
<feature type="transmembrane region" description="Helical" evidence="1">
    <location>
        <begin position="403"/>
        <end position="424"/>
    </location>
</feature>
<evidence type="ECO:0008006" key="4">
    <source>
        <dbReference type="Google" id="ProtNLM"/>
    </source>
</evidence>
<dbReference type="AlphaFoldDB" id="A0A7W5C6X4"/>
<evidence type="ECO:0000313" key="2">
    <source>
        <dbReference type="EMBL" id="MBB3151845.1"/>
    </source>
</evidence>
<dbReference type="EMBL" id="JACHXW010000004">
    <property type="protein sequence ID" value="MBB3151845.1"/>
    <property type="molecule type" value="Genomic_DNA"/>
</dbReference>
<feature type="transmembrane region" description="Helical" evidence="1">
    <location>
        <begin position="444"/>
        <end position="469"/>
    </location>
</feature>
<keyword evidence="3" id="KW-1185">Reference proteome</keyword>
<keyword evidence="1" id="KW-0472">Membrane</keyword>
<gene>
    <name evidence="2" type="ORF">FHS16_001891</name>
</gene>
<evidence type="ECO:0000256" key="1">
    <source>
        <dbReference type="SAM" id="Phobius"/>
    </source>
</evidence>
<organism evidence="2 3">
    <name type="scientific">Paenibacillus endophyticus</name>
    <dbReference type="NCBI Taxonomy" id="1294268"/>
    <lineage>
        <taxon>Bacteria</taxon>
        <taxon>Bacillati</taxon>
        <taxon>Bacillota</taxon>
        <taxon>Bacilli</taxon>
        <taxon>Bacillales</taxon>
        <taxon>Paenibacillaceae</taxon>
        <taxon>Paenibacillus</taxon>
    </lineage>
</organism>
<keyword evidence="1" id="KW-1133">Transmembrane helix</keyword>
<accession>A0A7W5C6X4</accession>
<sequence>MHKLGSEEMLLDAALFQFIFPFSLNKNCKDKLVFQLQADGFTRFSLKNTALESEYYGDDYCVSHLNLERYYLPFTNSMIFPHAEDKPGLHRYSKKINQACTMRSKARSIGFIVQSTDVFLCPFDLGFITIRVEIPRGTANFSEAMEFAKRFRVLQDMNSRDREVSWLTDRSEYGDVEDFLFKHLVPGIVPFMNTKGMEETYFARHPFFVDERMYVQGLIAFQSGNEMTEADLFRASHIDGFDGNNQPYMSSTNPSYITRYLDKHVYDRWAPHTYYITHETSFVCVTNEEQAMRTRIANHMYGEYYYALIINLFHKIVLLKLSNLYSHIRLDENQDKIEQLIRSITTFSAKYYFNEVVSQTQGKEIFIQLRSQFGNIDLFTDVKQTLADLYKYQENFTTKRSNYLLLILTIYTVISGIYGMNQVIEDLKGDIDWGKMQEYSAFEYFAFALTLSGITVALWLGVTTIYQLIKEMIKKHQYNK</sequence>
<dbReference type="Proteomes" id="UP000518605">
    <property type="component" value="Unassembled WGS sequence"/>
</dbReference>
<evidence type="ECO:0000313" key="3">
    <source>
        <dbReference type="Proteomes" id="UP000518605"/>
    </source>
</evidence>
<name>A0A7W5C6X4_9BACL</name>
<proteinExistence type="predicted"/>
<reference evidence="2 3" key="1">
    <citation type="submission" date="2020-08" db="EMBL/GenBank/DDBJ databases">
        <title>Genomic Encyclopedia of Type Strains, Phase III (KMG-III): the genomes of soil and plant-associated and newly described type strains.</title>
        <authorList>
            <person name="Whitman W."/>
        </authorList>
    </citation>
    <scope>NUCLEOTIDE SEQUENCE [LARGE SCALE GENOMIC DNA]</scope>
    <source>
        <strain evidence="2 3">CECT 8234</strain>
    </source>
</reference>
<keyword evidence="1" id="KW-0812">Transmembrane</keyword>
<protein>
    <recommendedName>
        <fullName evidence="4">Group-specific protein</fullName>
    </recommendedName>
</protein>
<dbReference type="RefSeq" id="WP_183561161.1">
    <property type="nucleotide sequence ID" value="NZ_CBCSLB010000008.1"/>
</dbReference>